<dbReference type="OrthoDB" id="273087at2759"/>
<dbReference type="InterPro" id="IPR011990">
    <property type="entry name" value="TPR-like_helical_dom_sf"/>
</dbReference>
<dbReference type="SMART" id="SM00028">
    <property type="entry name" value="TPR"/>
    <property type="match status" value="3"/>
</dbReference>
<dbReference type="Gene3D" id="3.30.40.10">
    <property type="entry name" value="Zinc/RING finger domain, C3HC4 (zinc finger)"/>
    <property type="match status" value="1"/>
</dbReference>
<dbReference type="Pfam" id="PF04564">
    <property type="entry name" value="U-box"/>
    <property type="match status" value="1"/>
</dbReference>
<organism evidence="11 12">
    <name type="scientific">Theileria annulata</name>
    <dbReference type="NCBI Taxonomy" id="5874"/>
    <lineage>
        <taxon>Eukaryota</taxon>
        <taxon>Sar</taxon>
        <taxon>Alveolata</taxon>
        <taxon>Apicomplexa</taxon>
        <taxon>Aconoidasida</taxon>
        <taxon>Piroplasmida</taxon>
        <taxon>Theileriidae</taxon>
        <taxon>Theileria</taxon>
    </lineage>
</organism>
<name>Q4UGP0_THEAN</name>
<evidence type="ECO:0000256" key="9">
    <source>
        <dbReference type="PROSITE-ProRule" id="PRU00339"/>
    </source>
</evidence>
<dbReference type="STRING" id="5874.Q4UGP0"/>
<dbReference type="VEuPathDB" id="PiroplasmaDB:TA21335"/>
<dbReference type="InterPro" id="IPR019734">
    <property type="entry name" value="TPR_rpt"/>
</dbReference>
<sequence length="313" mass="37085">MDEDDGRDLTSLDSLEEKKTDTFYNITFNDIDHAIYSANENVEFHKDRNKIRKAEDYRNLGNESFKKGFLESAIDYYTKAIKVYPHNHEFYTNRALCYKKQNKWDLVESDVRQALNLEENSVKAHYYLGQALLNLGDPVEGMKKLRKAKCLSEHYKVPYIEEIDNEILKAKKAIWESQDIQFNNTLNSFYTFISELIEREKSENRMELEEYGERIQQLELFRNYITKSKEKHIPPYLCCKISMCLMRDPVISSSGLTYERKLLETHLLCNGEYDPITREVCKMGDLVPNYHIKEAVEDFLEKNPWAFDDYYTV</sequence>
<evidence type="ECO:0000256" key="1">
    <source>
        <dbReference type="ARBA" id="ARBA00000900"/>
    </source>
</evidence>
<dbReference type="InterPro" id="IPR013083">
    <property type="entry name" value="Znf_RING/FYVE/PHD"/>
</dbReference>
<dbReference type="KEGG" id="tan:TA21335"/>
<dbReference type="InterPro" id="IPR045202">
    <property type="entry name" value="CHIP_RING-Ubox"/>
</dbReference>
<dbReference type="GO" id="GO:0051087">
    <property type="term" value="F:protein-folding chaperone binding"/>
    <property type="evidence" value="ECO:0007669"/>
    <property type="project" value="TreeGrafter"/>
</dbReference>
<evidence type="ECO:0000256" key="6">
    <source>
        <dbReference type="ARBA" id="ARBA00022803"/>
    </source>
</evidence>
<dbReference type="GO" id="GO:0006515">
    <property type="term" value="P:protein quality control for misfolded or incompletely synthesized proteins"/>
    <property type="evidence" value="ECO:0007669"/>
    <property type="project" value="TreeGrafter"/>
</dbReference>
<evidence type="ECO:0000256" key="2">
    <source>
        <dbReference type="ARBA" id="ARBA00012483"/>
    </source>
</evidence>
<keyword evidence="6 9" id="KW-0802">TPR repeat</keyword>
<dbReference type="PROSITE" id="PS50005">
    <property type="entry name" value="TPR"/>
    <property type="match status" value="1"/>
</dbReference>
<dbReference type="SUPFAM" id="SSF48452">
    <property type="entry name" value="TPR-like"/>
    <property type="match status" value="1"/>
</dbReference>
<dbReference type="SUPFAM" id="SSF57850">
    <property type="entry name" value="RING/U-box"/>
    <property type="match status" value="1"/>
</dbReference>
<dbReference type="InParanoid" id="Q4UGP0"/>
<keyword evidence="4" id="KW-0677">Repeat</keyword>
<evidence type="ECO:0000259" key="10">
    <source>
        <dbReference type="PROSITE" id="PS51698"/>
    </source>
</evidence>
<dbReference type="EC" id="2.3.2.27" evidence="2"/>
<keyword evidence="5" id="KW-0833">Ubl conjugation pathway</keyword>
<dbReference type="GO" id="GO:0061630">
    <property type="term" value="F:ubiquitin protein ligase activity"/>
    <property type="evidence" value="ECO:0007669"/>
    <property type="project" value="UniProtKB-EC"/>
</dbReference>
<dbReference type="CDD" id="cd16654">
    <property type="entry name" value="RING-Ubox_CHIP"/>
    <property type="match status" value="1"/>
</dbReference>
<dbReference type="GO" id="GO:0045862">
    <property type="term" value="P:positive regulation of proteolysis"/>
    <property type="evidence" value="ECO:0007669"/>
    <property type="project" value="TreeGrafter"/>
</dbReference>
<evidence type="ECO:0000256" key="5">
    <source>
        <dbReference type="ARBA" id="ARBA00022786"/>
    </source>
</evidence>
<dbReference type="GO" id="GO:0000209">
    <property type="term" value="P:protein polyubiquitination"/>
    <property type="evidence" value="ECO:0007669"/>
    <property type="project" value="TreeGrafter"/>
</dbReference>
<dbReference type="OMA" id="WAGVEHD"/>
<dbReference type="AlphaFoldDB" id="Q4UGP0"/>
<evidence type="ECO:0000256" key="7">
    <source>
        <dbReference type="ARBA" id="ARBA00044534"/>
    </source>
</evidence>
<dbReference type="Proteomes" id="UP000001950">
    <property type="component" value="Chromosome 1"/>
</dbReference>
<dbReference type="InterPro" id="IPR003613">
    <property type="entry name" value="Ubox_domain"/>
</dbReference>
<dbReference type="PANTHER" id="PTHR46803:SF2">
    <property type="entry name" value="E3 UBIQUITIN-PROTEIN LIGASE CHIP"/>
    <property type="match status" value="1"/>
</dbReference>
<evidence type="ECO:0000256" key="8">
    <source>
        <dbReference type="ARBA" id="ARBA00044543"/>
    </source>
</evidence>
<dbReference type="EMBL" id="CR940347">
    <property type="protein sequence ID" value="CAI73749.1"/>
    <property type="molecule type" value="Genomic_DNA"/>
</dbReference>
<evidence type="ECO:0000256" key="4">
    <source>
        <dbReference type="ARBA" id="ARBA00022737"/>
    </source>
</evidence>
<dbReference type="RefSeq" id="XP_954426.1">
    <property type="nucleotide sequence ID" value="XM_949333.1"/>
</dbReference>
<evidence type="ECO:0000256" key="3">
    <source>
        <dbReference type="ARBA" id="ARBA00022679"/>
    </source>
</evidence>
<feature type="domain" description="U-box" evidence="10">
    <location>
        <begin position="232"/>
        <end position="306"/>
    </location>
</feature>
<dbReference type="GeneID" id="3863749"/>
<evidence type="ECO:0000313" key="11">
    <source>
        <dbReference type="EMBL" id="CAI73749.1"/>
    </source>
</evidence>
<dbReference type="GO" id="GO:0005737">
    <property type="term" value="C:cytoplasm"/>
    <property type="evidence" value="ECO:0007669"/>
    <property type="project" value="TreeGrafter"/>
</dbReference>
<dbReference type="Gene3D" id="1.25.40.10">
    <property type="entry name" value="Tetratricopeptide repeat domain"/>
    <property type="match status" value="1"/>
</dbReference>
<dbReference type="GO" id="GO:0071218">
    <property type="term" value="P:cellular response to misfolded protein"/>
    <property type="evidence" value="ECO:0007669"/>
    <property type="project" value="TreeGrafter"/>
</dbReference>
<dbReference type="SMART" id="SM00504">
    <property type="entry name" value="Ubox"/>
    <property type="match status" value="1"/>
</dbReference>
<dbReference type="GO" id="GO:0043161">
    <property type="term" value="P:proteasome-mediated ubiquitin-dependent protein catabolic process"/>
    <property type="evidence" value="ECO:0007669"/>
    <property type="project" value="TreeGrafter"/>
</dbReference>
<proteinExistence type="predicted"/>
<keyword evidence="3" id="KW-0808">Transferase</keyword>
<gene>
    <name evidence="11" type="ORF">TA21335</name>
</gene>
<dbReference type="PANTHER" id="PTHR46803">
    <property type="entry name" value="E3 UBIQUITIN-PROTEIN LIGASE CHIP"/>
    <property type="match status" value="1"/>
</dbReference>
<dbReference type="eggNOG" id="KOG4642">
    <property type="taxonomic scope" value="Eukaryota"/>
</dbReference>
<keyword evidence="12" id="KW-1185">Reference proteome</keyword>
<evidence type="ECO:0000313" key="12">
    <source>
        <dbReference type="Proteomes" id="UP000001950"/>
    </source>
</evidence>
<dbReference type="InterPro" id="IPR013105">
    <property type="entry name" value="TPR_2"/>
</dbReference>
<dbReference type="PROSITE" id="PS51698">
    <property type="entry name" value="U_BOX"/>
    <property type="match status" value="1"/>
</dbReference>
<comment type="catalytic activity">
    <reaction evidence="1">
        <text>S-ubiquitinyl-[E2 ubiquitin-conjugating enzyme]-L-cysteine + [acceptor protein]-L-lysine = [E2 ubiquitin-conjugating enzyme]-L-cysteine + N(6)-ubiquitinyl-[acceptor protein]-L-lysine.</text>
        <dbReference type="EC" id="2.3.2.27"/>
    </reaction>
</comment>
<accession>Q4UGP0</accession>
<protein>
    <recommendedName>
        <fullName evidence="7">E3 ubiquitin-protein ligase CHIP</fullName>
        <ecNumber evidence="2">2.3.2.27</ecNumber>
    </recommendedName>
    <alternativeName>
        <fullName evidence="8">RING-type E3 ubiquitin transferase CHIP</fullName>
    </alternativeName>
</protein>
<dbReference type="Pfam" id="PF07719">
    <property type="entry name" value="TPR_2"/>
    <property type="match status" value="1"/>
</dbReference>
<feature type="repeat" description="TPR" evidence="9">
    <location>
        <begin position="54"/>
        <end position="87"/>
    </location>
</feature>
<reference evidence="11 12" key="1">
    <citation type="journal article" date="2005" name="Science">
        <title>Genome of the host-cell transforming parasite Theileria annulata compared with T. parva.</title>
        <authorList>
            <person name="Pain A."/>
            <person name="Renauld H."/>
            <person name="Berriman M."/>
            <person name="Murphy L."/>
            <person name="Yeats C.A."/>
            <person name="Weir W."/>
            <person name="Kerhornou A."/>
            <person name="Aslett M."/>
            <person name="Bishop R."/>
            <person name="Bouchier C."/>
            <person name="Cochet M."/>
            <person name="Coulson R.M.R."/>
            <person name="Cronin A."/>
            <person name="de Villiers E.P."/>
            <person name="Fraser A."/>
            <person name="Fosker N."/>
            <person name="Gardner M."/>
            <person name="Goble A."/>
            <person name="Griffiths-Jones S."/>
            <person name="Harris D.E."/>
            <person name="Katzer F."/>
            <person name="Larke N."/>
            <person name="Lord A."/>
            <person name="Maser P."/>
            <person name="McKellar S."/>
            <person name="Mooney P."/>
            <person name="Morton F."/>
            <person name="Nene V."/>
            <person name="O'Neil S."/>
            <person name="Price C."/>
            <person name="Quail M.A."/>
            <person name="Rabbinowitsch E."/>
            <person name="Rawlings N.D."/>
            <person name="Rutter S."/>
            <person name="Saunders D."/>
            <person name="Seeger K."/>
            <person name="Shah T."/>
            <person name="Squares R."/>
            <person name="Squares S."/>
            <person name="Tivey A."/>
            <person name="Walker A.R."/>
            <person name="Woodward J."/>
            <person name="Dobbelaere D.A.E."/>
            <person name="Langsley G."/>
            <person name="Rajandream M.A."/>
            <person name="McKeever D."/>
            <person name="Shiels B."/>
            <person name="Tait A."/>
            <person name="Barrell B.G."/>
            <person name="Hall N."/>
        </authorList>
    </citation>
    <scope>NUCLEOTIDE SEQUENCE [LARGE SCALE GENOMIC DNA]</scope>
    <source>
        <strain evidence="12">Ankara</strain>
    </source>
</reference>